<feature type="domain" description="SHS2" evidence="7">
    <location>
        <begin position="11"/>
        <end position="203"/>
    </location>
</feature>
<dbReference type="Pfam" id="PF02491">
    <property type="entry name" value="SHS2_FTSA"/>
    <property type="match status" value="1"/>
</dbReference>
<evidence type="ECO:0000256" key="2">
    <source>
        <dbReference type="ARBA" id="ARBA00022618"/>
    </source>
</evidence>
<evidence type="ECO:0000259" key="7">
    <source>
        <dbReference type="SMART" id="SM00842"/>
    </source>
</evidence>
<dbReference type="InterPro" id="IPR020823">
    <property type="entry name" value="Cell_div_FtsA"/>
</dbReference>
<dbReference type="PIRSF" id="PIRSF003101">
    <property type="entry name" value="FtsA"/>
    <property type="match status" value="1"/>
</dbReference>
<gene>
    <name evidence="5" type="primary">ftsA</name>
    <name evidence="8" type="ORF">US42_C0007G0020</name>
</gene>
<dbReference type="GO" id="GO:0043093">
    <property type="term" value="P:FtsZ-dependent cytokinesis"/>
    <property type="evidence" value="ECO:0007669"/>
    <property type="project" value="UniProtKB-UniRule"/>
</dbReference>
<keyword evidence="2 5" id="KW-0132">Cell division</keyword>
<dbReference type="Proteomes" id="UP000034849">
    <property type="component" value="Unassembled WGS sequence"/>
</dbReference>
<dbReference type="GO" id="GO:0009898">
    <property type="term" value="C:cytoplasmic side of plasma membrane"/>
    <property type="evidence" value="ECO:0007669"/>
    <property type="project" value="UniProtKB-UniRule"/>
</dbReference>
<dbReference type="Pfam" id="PF14450">
    <property type="entry name" value="FtsA"/>
    <property type="match status" value="1"/>
</dbReference>
<comment type="caution">
    <text evidence="8">The sequence shown here is derived from an EMBL/GenBank/DDBJ whole genome shotgun (WGS) entry which is preliminary data.</text>
</comment>
<dbReference type="PANTHER" id="PTHR32432">
    <property type="entry name" value="CELL DIVISION PROTEIN FTSA-RELATED"/>
    <property type="match status" value="1"/>
</dbReference>
<comment type="subcellular location">
    <subcellularLocation>
        <location evidence="5">Cell membrane</location>
        <topology evidence="5">Peripheral membrane protein</topology>
        <orientation evidence="5">Cytoplasmic side</orientation>
    </subcellularLocation>
    <text evidence="5">Localizes to the Z ring in an FtsZ-dependent manner. Targeted to the membrane through a conserved C-terminal amphipathic helix.</text>
</comment>
<name>A0A0G0IU18_9BACT</name>
<evidence type="ECO:0000256" key="6">
    <source>
        <dbReference type="PIRNR" id="PIRNR003101"/>
    </source>
</evidence>
<accession>A0A0G0IU18</accession>
<dbReference type="EMBL" id="LBSX01000007">
    <property type="protein sequence ID" value="KKQ27629.1"/>
    <property type="molecule type" value="Genomic_DNA"/>
</dbReference>
<dbReference type="PANTHER" id="PTHR32432:SF4">
    <property type="entry name" value="CELL DIVISION PROTEIN FTSA"/>
    <property type="match status" value="1"/>
</dbReference>
<dbReference type="InterPro" id="IPR043129">
    <property type="entry name" value="ATPase_NBD"/>
</dbReference>
<dbReference type="AlphaFoldDB" id="A0A0G0IU18"/>
<comment type="similarity">
    <text evidence="5 6">Belongs to the FtsA/MreB family.</text>
</comment>
<evidence type="ECO:0000313" key="8">
    <source>
        <dbReference type="EMBL" id="KKQ27629.1"/>
    </source>
</evidence>
<keyword evidence="4 5" id="KW-0131">Cell cycle</keyword>
<proteinExistence type="inferred from homology"/>
<dbReference type="Gene3D" id="3.30.420.40">
    <property type="match status" value="1"/>
</dbReference>
<sequence>MIKRKAHVELITGLDLGSTSVRLAVAKQVFVPGEKTSFQIVGLIEVPSEGIHKGVITSIEETVSAVSHSLEKMEQLIGVPIEHAWVGISGLQIISQNSKGVVAVAKADGEITAEDLERAIEASRAVATPLNYEILHVIPRAFVVDGQTGIKDPVGMTGVRLEVDTQIIEGQTSHIKNITKAVYRTGIDIDDLVFSVLSVGDLVTTPRQRDLGAIVVNIGGATTSLIVYEEGDIIHTAVLPIGGEHVTNDLAIGLRTSIEVAERVKIECGECYPGHLNKKEMIDLKMFGAELNEEVSRKYIAEIINARMEEILEKIETELNKIGRSSLLPAGVVFTGGGAKIFGLVDLAKDKLRLPATLGYPLDILSASEKINDLSFTTAIGLVRWGASMQAGMGRGGNAGLKSVEKVSAQVKGWFKSLIP</sequence>
<reference evidence="8 9" key="1">
    <citation type="journal article" date="2015" name="Nature">
        <title>rRNA introns, odd ribosomes, and small enigmatic genomes across a large radiation of phyla.</title>
        <authorList>
            <person name="Brown C.T."/>
            <person name="Hug L.A."/>
            <person name="Thomas B.C."/>
            <person name="Sharon I."/>
            <person name="Castelle C.J."/>
            <person name="Singh A."/>
            <person name="Wilkins M.J."/>
            <person name="Williams K.H."/>
            <person name="Banfield J.F."/>
        </authorList>
    </citation>
    <scope>NUCLEOTIDE SEQUENCE [LARGE SCALE GENOMIC DNA]</scope>
</reference>
<dbReference type="HAMAP" id="MF_02033">
    <property type="entry name" value="FtsA"/>
    <property type="match status" value="1"/>
</dbReference>
<evidence type="ECO:0000256" key="3">
    <source>
        <dbReference type="ARBA" id="ARBA00023136"/>
    </source>
</evidence>
<evidence type="ECO:0000256" key="4">
    <source>
        <dbReference type="ARBA" id="ARBA00023306"/>
    </source>
</evidence>
<dbReference type="SUPFAM" id="SSF53067">
    <property type="entry name" value="Actin-like ATPase domain"/>
    <property type="match status" value="2"/>
</dbReference>
<dbReference type="GO" id="GO:0032153">
    <property type="term" value="C:cell division site"/>
    <property type="evidence" value="ECO:0007669"/>
    <property type="project" value="UniProtKB-UniRule"/>
</dbReference>
<organism evidence="8 9">
    <name type="scientific">Candidatus Magasanikbacteria bacterium GW2011_GWC2_37_14</name>
    <dbReference type="NCBI Taxonomy" id="1619046"/>
    <lineage>
        <taxon>Bacteria</taxon>
        <taxon>Candidatus Magasanikiibacteriota</taxon>
    </lineage>
</organism>
<dbReference type="InterPro" id="IPR003494">
    <property type="entry name" value="SHS2_FtsA"/>
</dbReference>
<dbReference type="SMART" id="SM00842">
    <property type="entry name" value="FtsA"/>
    <property type="match status" value="1"/>
</dbReference>
<dbReference type="Gene3D" id="3.30.1490.110">
    <property type="match status" value="1"/>
</dbReference>
<dbReference type="PATRIC" id="fig|1619046.3.peg.475"/>
<evidence type="ECO:0000256" key="1">
    <source>
        <dbReference type="ARBA" id="ARBA00022475"/>
    </source>
</evidence>
<keyword evidence="1 5" id="KW-1003">Cell membrane</keyword>
<dbReference type="InterPro" id="IPR050696">
    <property type="entry name" value="FtsA/MreB"/>
</dbReference>
<dbReference type="STRING" id="1619046.US42_C0007G0020"/>
<comment type="subunit">
    <text evidence="5">Self-interacts. Interacts with FtsZ.</text>
</comment>
<evidence type="ECO:0000313" key="9">
    <source>
        <dbReference type="Proteomes" id="UP000034849"/>
    </source>
</evidence>
<keyword evidence="3 5" id="KW-0472">Membrane</keyword>
<evidence type="ECO:0000256" key="5">
    <source>
        <dbReference type="HAMAP-Rule" id="MF_02033"/>
    </source>
</evidence>
<protein>
    <recommendedName>
        <fullName evidence="5 6">Cell division protein FtsA</fullName>
    </recommendedName>
</protein>
<comment type="function">
    <text evidence="5 6">Cell division protein that is involved in the assembly of the Z ring. May serve as a membrane anchor for the Z ring.</text>
</comment>
<dbReference type="CDD" id="cd24048">
    <property type="entry name" value="ASKHA_NBD_FtsA"/>
    <property type="match status" value="1"/>
</dbReference>
<dbReference type="NCBIfam" id="TIGR01174">
    <property type="entry name" value="ftsA"/>
    <property type="match status" value="1"/>
</dbReference>